<keyword evidence="3" id="KW-0808">Transferase</keyword>
<comment type="caution">
    <text evidence="3">The sequence shown here is derived from an EMBL/GenBank/DDBJ whole genome shotgun (WGS) entry which is preliminary data.</text>
</comment>
<name>A0A2G6E1E7_9BACT</name>
<organism evidence="3 4">
    <name type="scientific">candidate division KSB3 bacterium</name>
    <dbReference type="NCBI Taxonomy" id="2044937"/>
    <lineage>
        <taxon>Bacteria</taxon>
        <taxon>candidate division KSB3</taxon>
    </lineage>
</organism>
<dbReference type="EMBL" id="PDPS01000041">
    <property type="protein sequence ID" value="PID55923.1"/>
    <property type="molecule type" value="Genomic_DNA"/>
</dbReference>
<reference evidence="3 4" key="1">
    <citation type="submission" date="2017-10" db="EMBL/GenBank/DDBJ databases">
        <title>Novel microbial diversity and functional potential in the marine mammal oral microbiome.</title>
        <authorList>
            <person name="Dudek N.K."/>
            <person name="Sun C.L."/>
            <person name="Burstein D."/>
            <person name="Kantor R.S."/>
            <person name="Aliaga Goltsman D.S."/>
            <person name="Bik E.M."/>
            <person name="Thomas B.C."/>
            <person name="Banfield J.F."/>
            <person name="Relman D.A."/>
        </authorList>
    </citation>
    <scope>NUCLEOTIDE SEQUENCE [LARGE SCALE GENOMIC DNA]</scope>
    <source>
        <strain evidence="3">DOLZORAL124_49_17</strain>
    </source>
</reference>
<keyword evidence="1" id="KW-0812">Transmembrane</keyword>
<keyword evidence="1" id="KW-0472">Membrane</keyword>
<evidence type="ECO:0000313" key="3">
    <source>
        <dbReference type="EMBL" id="PID55923.1"/>
    </source>
</evidence>
<evidence type="ECO:0000256" key="1">
    <source>
        <dbReference type="SAM" id="Phobius"/>
    </source>
</evidence>
<evidence type="ECO:0000313" key="4">
    <source>
        <dbReference type="Proteomes" id="UP000229740"/>
    </source>
</evidence>
<feature type="transmembrane region" description="Helical" evidence="1">
    <location>
        <begin position="30"/>
        <end position="55"/>
    </location>
</feature>
<dbReference type="InterPro" id="IPR021309">
    <property type="entry name" value="YgaP-like_TM"/>
</dbReference>
<keyword evidence="1" id="KW-1133">Transmembrane helix</keyword>
<dbReference type="Gene3D" id="6.10.140.1340">
    <property type="match status" value="1"/>
</dbReference>
<feature type="transmembrane region" description="Helical" evidence="1">
    <location>
        <begin position="7"/>
        <end position="24"/>
    </location>
</feature>
<dbReference type="Pfam" id="PF11127">
    <property type="entry name" value="YgaP-like_TM"/>
    <property type="match status" value="1"/>
</dbReference>
<dbReference type="AlphaFoldDB" id="A0A2G6E1E7"/>
<keyword evidence="3" id="KW-0548">Nucleotidyltransferase</keyword>
<proteinExistence type="predicted"/>
<protein>
    <submittedName>
        <fullName evidence="3">Nicotinate-nucleotide adenylyltransferase</fullName>
    </submittedName>
</protein>
<evidence type="ECO:0000259" key="2">
    <source>
        <dbReference type="Pfam" id="PF11127"/>
    </source>
</evidence>
<sequence length="67" mass="7578">MNLDKFILMFAGIMVLMSVMLTQWHNHHWVWLTVFISLNLIQASFTGFCPVIALAKRAGLKAGPAFE</sequence>
<feature type="domain" description="Inner membrane protein YgaP-like transmembrane" evidence="2">
    <location>
        <begin position="2"/>
        <end position="56"/>
    </location>
</feature>
<dbReference type="Proteomes" id="UP000229740">
    <property type="component" value="Unassembled WGS sequence"/>
</dbReference>
<gene>
    <name evidence="3" type="ORF">CSB45_13725</name>
</gene>
<accession>A0A2G6E1E7</accession>
<dbReference type="GO" id="GO:0016779">
    <property type="term" value="F:nucleotidyltransferase activity"/>
    <property type="evidence" value="ECO:0007669"/>
    <property type="project" value="UniProtKB-KW"/>
</dbReference>